<evidence type="ECO:0000313" key="1">
    <source>
        <dbReference type="EMBL" id="OCQ50507.1"/>
    </source>
</evidence>
<reference evidence="1 2" key="1">
    <citation type="submission" date="2015-12" db="EMBL/GenBank/DDBJ databases">
        <title>Genome comparisons provide insights into the role of secondary metabolites in the pathogenic phase of the Photorhabdus life cycle.</title>
        <authorList>
            <person name="Tobias N.J."/>
            <person name="Mishra B."/>
            <person name="Gupta D.K."/>
            <person name="Thines M."/>
            <person name="Stinear T.P."/>
            <person name="Bode H.B."/>
        </authorList>
    </citation>
    <scope>NUCLEOTIDE SEQUENCE [LARGE SCALE GENOMIC DNA]</scope>
    <source>
        <strain evidence="1 2">PB68.1</strain>
    </source>
</reference>
<sequence length="128" mass="14530">MYYPRKFGKQKLEKSFRILNISPPAKGLTFVVQTISDIHIQLVAVCERYLLLPGWAVIIRRCAVCHHMPDNHSNAIVKPIAVEYISTPCRIERNGNTKSLCRRVRLRVTEFRSLSSCGGIGRGPPVNR</sequence>
<dbReference type="AlphaFoldDB" id="A0A1C0TXW0"/>
<name>A0A1C0TXW0_9GAMM</name>
<proteinExistence type="predicted"/>
<keyword evidence="2" id="KW-1185">Reference proteome</keyword>
<protein>
    <submittedName>
        <fullName evidence="1">Uncharacterized protein</fullName>
    </submittedName>
</protein>
<gene>
    <name evidence="1" type="ORF">Ppb6_04285</name>
</gene>
<evidence type="ECO:0000313" key="2">
    <source>
        <dbReference type="Proteomes" id="UP000093476"/>
    </source>
</evidence>
<accession>A0A1C0TXW0</accession>
<comment type="caution">
    <text evidence="1">The sequence shown here is derived from an EMBL/GenBank/DDBJ whole genome shotgun (WGS) entry which is preliminary data.</text>
</comment>
<dbReference type="Proteomes" id="UP000093476">
    <property type="component" value="Unassembled WGS sequence"/>
</dbReference>
<dbReference type="EMBL" id="LOMY01000202">
    <property type="protein sequence ID" value="OCQ50507.1"/>
    <property type="molecule type" value="Genomic_DNA"/>
</dbReference>
<organism evidence="1 2">
    <name type="scientific">Photorhabdus australis subsp. thailandensis</name>
    <dbReference type="NCBI Taxonomy" id="2805096"/>
    <lineage>
        <taxon>Bacteria</taxon>
        <taxon>Pseudomonadati</taxon>
        <taxon>Pseudomonadota</taxon>
        <taxon>Gammaproteobacteria</taxon>
        <taxon>Enterobacterales</taxon>
        <taxon>Morganellaceae</taxon>
        <taxon>Photorhabdus</taxon>
    </lineage>
</organism>